<accession>A0A1B6KXG8</accession>
<dbReference type="AlphaFoldDB" id="A0A1B6KXG8"/>
<dbReference type="Gene3D" id="2.60.120.330">
    <property type="entry name" value="B-lactam Antibiotic, Isopenicillin N Synthase, Chain"/>
    <property type="match status" value="1"/>
</dbReference>
<evidence type="ECO:0000256" key="1">
    <source>
        <dbReference type="SAM" id="MobiDB-lite"/>
    </source>
</evidence>
<evidence type="ECO:0000313" key="5">
    <source>
        <dbReference type="EMBL" id="JAT23729.1"/>
    </source>
</evidence>
<proteinExistence type="predicted"/>
<dbReference type="InterPro" id="IPR027443">
    <property type="entry name" value="IPNS-like_sf"/>
</dbReference>
<dbReference type="EMBL" id="GEBQ01023824">
    <property type="protein sequence ID" value="JAT16153.1"/>
    <property type="molecule type" value="Transcribed_RNA"/>
</dbReference>
<dbReference type="EMBL" id="GEBQ01022500">
    <property type="protein sequence ID" value="JAT17477.1"/>
    <property type="molecule type" value="Transcribed_RNA"/>
</dbReference>
<evidence type="ECO:0000313" key="4">
    <source>
        <dbReference type="EMBL" id="JAT22410.1"/>
    </source>
</evidence>
<evidence type="ECO:0000313" key="3">
    <source>
        <dbReference type="EMBL" id="JAT17477.1"/>
    </source>
</evidence>
<sequence length="138" mass="15384">RVVIPDESKLRTRSRHSIAFFVHPDDNTVVDPSLFLPLTPAENVEEHRHITLMTAYQHLQQRLRQSYLVNLLKVAQGGSKLGKTWKSGKSQTSKEEPTTQTMATIKEPIPWTECTTSDPPSQSGAPDPPLQPHHASGV</sequence>
<protein>
    <submittedName>
        <fullName evidence="2">Uncharacterized protein</fullName>
    </submittedName>
</protein>
<feature type="region of interest" description="Disordered" evidence="1">
    <location>
        <begin position="80"/>
        <end position="138"/>
    </location>
</feature>
<gene>
    <name evidence="3" type="ORF">g.40833</name>
    <name evidence="5" type="ORF">g.40834</name>
    <name evidence="2" type="ORF">g.40836</name>
    <name evidence="4" type="ORF">g.40838</name>
</gene>
<feature type="compositionally biased region" description="Polar residues" evidence="1">
    <location>
        <begin position="113"/>
        <end position="124"/>
    </location>
</feature>
<name>A0A1B6KXG8_9HEMI</name>
<organism evidence="2">
    <name type="scientific">Graphocephala atropunctata</name>
    <dbReference type="NCBI Taxonomy" id="36148"/>
    <lineage>
        <taxon>Eukaryota</taxon>
        <taxon>Metazoa</taxon>
        <taxon>Ecdysozoa</taxon>
        <taxon>Arthropoda</taxon>
        <taxon>Hexapoda</taxon>
        <taxon>Insecta</taxon>
        <taxon>Pterygota</taxon>
        <taxon>Neoptera</taxon>
        <taxon>Paraneoptera</taxon>
        <taxon>Hemiptera</taxon>
        <taxon>Auchenorrhyncha</taxon>
        <taxon>Membracoidea</taxon>
        <taxon>Cicadellidae</taxon>
        <taxon>Cicadellinae</taxon>
        <taxon>Cicadellini</taxon>
        <taxon>Graphocephala</taxon>
    </lineage>
</organism>
<dbReference type="EMBL" id="GEBQ01016248">
    <property type="protein sequence ID" value="JAT23729.1"/>
    <property type="molecule type" value="Transcribed_RNA"/>
</dbReference>
<dbReference type="SUPFAM" id="SSF51197">
    <property type="entry name" value="Clavaminate synthase-like"/>
    <property type="match status" value="1"/>
</dbReference>
<reference evidence="2" key="1">
    <citation type="submission" date="2015-11" db="EMBL/GenBank/DDBJ databases">
        <title>De novo transcriptome assembly of four potential Pierce s Disease insect vectors from Arizona vineyards.</title>
        <authorList>
            <person name="Tassone E.E."/>
        </authorList>
    </citation>
    <scope>NUCLEOTIDE SEQUENCE</scope>
</reference>
<evidence type="ECO:0000313" key="2">
    <source>
        <dbReference type="EMBL" id="JAT16153.1"/>
    </source>
</evidence>
<dbReference type="EMBL" id="GEBQ01017567">
    <property type="protein sequence ID" value="JAT22410.1"/>
    <property type="molecule type" value="Transcribed_RNA"/>
</dbReference>
<feature type="non-terminal residue" evidence="2">
    <location>
        <position position="1"/>
    </location>
</feature>